<dbReference type="Proteomes" id="UP001164539">
    <property type="component" value="Chromosome 11"/>
</dbReference>
<evidence type="ECO:0000313" key="1">
    <source>
        <dbReference type="EMBL" id="KAJ4706176.1"/>
    </source>
</evidence>
<accession>A0ACC1X405</accession>
<dbReference type="EMBL" id="CM051404">
    <property type="protein sequence ID" value="KAJ4706176.1"/>
    <property type="molecule type" value="Genomic_DNA"/>
</dbReference>
<proteinExistence type="predicted"/>
<gene>
    <name evidence="1" type="ORF">OWV82_019859</name>
</gene>
<comment type="caution">
    <text evidence="1">The sequence shown here is derived from an EMBL/GenBank/DDBJ whole genome shotgun (WGS) entry which is preliminary data.</text>
</comment>
<evidence type="ECO:0000313" key="2">
    <source>
        <dbReference type="Proteomes" id="UP001164539"/>
    </source>
</evidence>
<organism evidence="1 2">
    <name type="scientific">Melia azedarach</name>
    <name type="common">Chinaberry tree</name>
    <dbReference type="NCBI Taxonomy" id="155640"/>
    <lineage>
        <taxon>Eukaryota</taxon>
        <taxon>Viridiplantae</taxon>
        <taxon>Streptophyta</taxon>
        <taxon>Embryophyta</taxon>
        <taxon>Tracheophyta</taxon>
        <taxon>Spermatophyta</taxon>
        <taxon>Magnoliopsida</taxon>
        <taxon>eudicotyledons</taxon>
        <taxon>Gunneridae</taxon>
        <taxon>Pentapetalae</taxon>
        <taxon>rosids</taxon>
        <taxon>malvids</taxon>
        <taxon>Sapindales</taxon>
        <taxon>Meliaceae</taxon>
        <taxon>Melia</taxon>
    </lineage>
</organism>
<protein>
    <submittedName>
        <fullName evidence="1">Peptidylprolyl isomerase</fullName>
    </submittedName>
</protein>
<keyword evidence="1" id="KW-0413">Isomerase</keyword>
<name>A0ACC1X405_MELAZ</name>
<keyword evidence="2" id="KW-1185">Reference proteome</keyword>
<reference evidence="1 2" key="1">
    <citation type="journal article" date="2023" name="Science">
        <title>Complex scaffold remodeling in plant triterpene biosynthesis.</title>
        <authorList>
            <person name="De La Pena R."/>
            <person name="Hodgson H."/>
            <person name="Liu J.C."/>
            <person name="Stephenson M.J."/>
            <person name="Martin A.C."/>
            <person name="Owen C."/>
            <person name="Harkess A."/>
            <person name="Leebens-Mack J."/>
            <person name="Jimenez L.E."/>
            <person name="Osbourn A."/>
            <person name="Sattely E.S."/>
        </authorList>
    </citation>
    <scope>NUCLEOTIDE SEQUENCE [LARGE SCALE GENOMIC DNA]</scope>
    <source>
        <strain evidence="2">cv. JPN11</strain>
        <tissue evidence="1">Leaf</tissue>
    </source>
</reference>
<sequence length="490" mass="54221">MGFWGIEVKPGKPHPYHSDSVPGTLHVTQATLGLGSSTERSILQCSVGDKNSIFLCSLLPNKTESCSLNLEFDENDLVAFSVIGPRSIHLSGYFVADSGDYLRDEYDSDSYEDIAETETDESSEFDTEDEYGDDFIDDDDEEDELFPSSTLPNSGVVIEEIVDEDEPTNGNVSKQPKKKDRPSDYERQIVVKNGASVPVLESEDEDGFPISTSHKGKGTSQEAQVEADEERDKRISEDTEKKAKDSSDNDASKKRKVKGRDQDDQPERKKKKKQKEKGEEGKVDKGDTAKETNDLPDSESKHESKSQNLNQMDLDNKADIAPGEKHSEKKKKKQKKKKAQESESKKRTDQTVSAVEDKKEPALASEQMQTDAKSSQVRTFPNGLVIEEVAMGKPDGKRAAPGKQVSVRYIGKLKKNGKIFDSNVGRAPFKFRLGVGQVIKGWDIGVNGMRVGDKRRLTIPPPMGYGAKGAGGQIPPNSWLVFDVELIDVR</sequence>